<evidence type="ECO:0000313" key="2">
    <source>
        <dbReference type="Proteomes" id="UP000079169"/>
    </source>
</evidence>
<feature type="signal peptide" evidence="1">
    <location>
        <begin position="1"/>
        <end position="18"/>
    </location>
</feature>
<dbReference type="STRING" id="121845.A0A3Q0JLB1"/>
<gene>
    <name evidence="3" type="primary">LOC113473900</name>
</gene>
<feature type="chain" id="PRO_5018060286" evidence="1">
    <location>
        <begin position="19"/>
        <end position="145"/>
    </location>
</feature>
<keyword evidence="2" id="KW-1185">Reference proteome</keyword>
<dbReference type="RefSeq" id="XP_026689179.1">
    <property type="nucleotide sequence ID" value="XM_026833378.1"/>
</dbReference>
<dbReference type="GeneID" id="113473900"/>
<reference evidence="3" key="1">
    <citation type="submission" date="2025-08" db="UniProtKB">
        <authorList>
            <consortium name="RefSeq"/>
        </authorList>
    </citation>
    <scope>IDENTIFICATION</scope>
</reference>
<proteinExistence type="predicted"/>
<name>A0A3Q0JLB1_DIACI</name>
<evidence type="ECO:0000256" key="1">
    <source>
        <dbReference type="SAM" id="SignalP"/>
    </source>
</evidence>
<organism evidence="2 3">
    <name type="scientific">Diaphorina citri</name>
    <name type="common">Asian citrus psyllid</name>
    <dbReference type="NCBI Taxonomy" id="121845"/>
    <lineage>
        <taxon>Eukaryota</taxon>
        <taxon>Metazoa</taxon>
        <taxon>Ecdysozoa</taxon>
        <taxon>Arthropoda</taxon>
        <taxon>Hexapoda</taxon>
        <taxon>Insecta</taxon>
        <taxon>Pterygota</taxon>
        <taxon>Neoptera</taxon>
        <taxon>Paraneoptera</taxon>
        <taxon>Hemiptera</taxon>
        <taxon>Sternorrhyncha</taxon>
        <taxon>Psylloidea</taxon>
        <taxon>Psyllidae</taxon>
        <taxon>Diaphorininae</taxon>
        <taxon>Diaphorina</taxon>
    </lineage>
</organism>
<keyword evidence="1" id="KW-0732">Signal</keyword>
<dbReference type="PaxDb" id="121845-A0A3Q0JLB1"/>
<dbReference type="Proteomes" id="UP000079169">
    <property type="component" value="Unplaced"/>
</dbReference>
<dbReference type="AlphaFoldDB" id="A0A3Q0JLB1"/>
<accession>A0A3Q0JLB1</accession>
<protein>
    <submittedName>
        <fullName evidence="3">Uncharacterized protein LOC113473900 isoform X1</fullName>
    </submittedName>
</protein>
<dbReference type="KEGG" id="dci:113473900"/>
<sequence>MSFVRCSMFFVLVVFCVCGCGMWRRGRVRRPSDPRTPSSMPRASSYTSWCQPPQYSRCSSFLLPPPYSEVTAKPELYPLVLSYNMDGNKITNGSYYVVQQFRNYLINPLSSLSGTSNEEALGSNLLDDTISDVSYCYWQKLCLPL</sequence>
<evidence type="ECO:0000313" key="3">
    <source>
        <dbReference type="RefSeq" id="XP_026689179.1"/>
    </source>
</evidence>